<accession>A0A133UCN7</accession>
<dbReference type="AlphaFoldDB" id="A0A133UCN7"/>
<protein>
    <recommendedName>
        <fullName evidence="2">CARDB domain-containing protein</fullName>
    </recommendedName>
</protein>
<keyword evidence="4" id="KW-1185">Reference proteome</keyword>
<gene>
    <name evidence="3" type="ORF">AKJ63_00335</name>
</gene>
<dbReference type="Pfam" id="PF07705">
    <property type="entry name" value="CARDB"/>
    <property type="match status" value="1"/>
</dbReference>
<feature type="transmembrane region" description="Helical" evidence="1">
    <location>
        <begin position="241"/>
        <end position="264"/>
    </location>
</feature>
<dbReference type="Gene3D" id="2.60.40.10">
    <property type="entry name" value="Immunoglobulins"/>
    <property type="match status" value="1"/>
</dbReference>
<keyword evidence="1" id="KW-0472">Membrane</keyword>
<evidence type="ECO:0000259" key="2">
    <source>
        <dbReference type="Pfam" id="PF07705"/>
    </source>
</evidence>
<comment type="caution">
    <text evidence="3">The sequence shown here is derived from an EMBL/GenBank/DDBJ whole genome shotgun (WGS) entry which is preliminary data.</text>
</comment>
<evidence type="ECO:0000313" key="3">
    <source>
        <dbReference type="EMBL" id="KXA91951.1"/>
    </source>
</evidence>
<dbReference type="InterPro" id="IPR013783">
    <property type="entry name" value="Ig-like_fold"/>
</dbReference>
<proteinExistence type="predicted"/>
<name>A0A133UCN7_9EURY</name>
<dbReference type="EMBL" id="LHXM01000004">
    <property type="protein sequence ID" value="KXA91951.1"/>
    <property type="molecule type" value="Genomic_DNA"/>
</dbReference>
<feature type="domain" description="CARDB" evidence="2">
    <location>
        <begin position="153"/>
        <end position="223"/>
    </location>
</feature>
<dbReference type="InterPro" id="IPR011635">
    <property type="entry name" value="CARDB"/>
</dbReference>
<sequence length="270" mass="29635">MESKDQFPVKEKGQGGWGIVIIIFGGIILYLFFGPPGLIKAPHEFEVEGLSAPAEVSPGGSIPVYATVVNNGWAFWKGEHTVKMSIDGEFYRAENIELSGIGRENKLFSHIVPGKIVGEGKQIEPGDHVISVDGESIRTRVLEPAEFVLTEFYVDPNPAEVMENIRIGVKVTNTGDIEGTHSVIFWIDGREVYSDDVTLGGEKSEVVDFKIRMENKGSYTVRVGDLSKELTVMDSDGGTSFTWIVGIVTAIIIFFIIAYAFGFVGRRRGL</sequence>
<keyword evidence="1" id="KW-0812">Transmembrane</keyword>
<keyword evidence="1" id="KW-1133">Transmembrane helix</keyword>
<evidence type="ECO:0000256" key="1">
    <source>
        <dbReference type="SAM" id="Phobius"/>
    </source>
</evidence>
<dbReference type="Proteomes" id="UP000070195">
    <property type="component" value="Unassembled WGS sequence"/>
</dbReference>
<feature type="transmembrane region" description="Helical" evidence="1">
    <location>
        <begin position="15"/>
        <end position="33"/>
    </location>
</feature>
<organism evidence="3 4">
    <name type="scientific">candidate division MSBL1 archaeon SCGC-AAA259D18</name>
    <dbReference type="NCBI Taxonomy" id="1698262"/>
    <lineage>
        <taxon>Archaea</taxon>
        <taxon>Methanobacteriati</taxon>
        <taxon>Methanobacteriota</taxon>
        <taxon>candidate division MSBL1</taxon>
    </lineage>
</organism>
<reference evidence="3 4" key="1">
    <citation type="journal article" date="2016" name="Sci. Rep.">
        <title>Metabolic traits of an uncultured archaeal lineage -MSBL1- from brine pools of the Red Sea.</title>
        <authorList>
            <person name="Mwirichia R."/>
            <person name="Alam I."/>
            <person name="Rashid M."/>
            <person name="Vinu M."/>
            <person name="Ba-Alawi W."/>
            <person name="Anthony Kamau A."/>
            <person name="Kamanda Ngugi D."/>
            <person name="Goker M."/>
            <person name="Klenk H.P."/>
            <person name="Bajic V."/>
            <person name="Stingl U."/>
        </authorList>
    </citation>
    <scope>NUCLEOTIDE SEQUENCE [LARGE SCALE GENOMIC DNA]</scope>
    <source>
        <strain evidence="3">SCGC-AAA259D18</strain>
    </source>
</reference>
<evidence type="ECO:0000313" key="4">
    <source>
        <dbReference type="Proteomes" id="UP000070195"/>
    </source>
</evidence>